<reference evidence="1" key="2">
    <citation type="journal article" date="2015" name="Data Brief">
        <title>Shoot transcriptome of the giant reed, Arundo donax.</title>
        <authorList>
            <person name="Barrero R.A."/>
            <person name="Guerrero F.D."/>
            <person name="Moolhuijzen P."/>
            <person name="Goolsby J.A."/>
            <person name="Tidwell J."/>
            <person name="Bellgard S.E."/>
            <person name="Bellgard M.I."/>
        </authorList>
    </citation>
    <scope>NUCLEOTIDE SEQUENCE</scope>
    <source>
        <tissue evidence="1">Shoot tissue taken approximately 20 cm above the soil surface</tissue>
    </source>
</reference>
<evidence type="ECO:0000313" key="1">
    <source>
        <dbReference type="EMBL" id="JAD51883.1"/>
    </source>
</evidence>
<dbReference type="EMBL" id="GBRH01246012">
    <property type="protein sequence ID" value="JAD51883.1"/>
    <property type="molecule type" value="Transcribed_RNA"/>
</dbReference>
<proteinExistence type="predicted"/>
<name>A0A0A9APR6_ARUDO</name>
<dbReference type="AlphaFoldDB" id="A0A0A9APR6"/>
<organism evidence="1">
    <name type="scientific">Arundo donax</name>
    <name type="common">Giant reed</name>
    <name type="synonym">Donax arundinaceus</name>
    <dbReference type="NCBI Taxonomy" id="35708"/>
    <lineage>
        <taxon>Eukaryota</taxon>
        <taxon>Viridiplantae</taxon>
        <taxon>Streptophyta</taxon>
        <taxon>Embryophyta</taxon>
        <taxon>Tracheophyta</taxon>
        <taxon>Spermatophyta</taxon>
        <taxon>Magnoliopsida</taxon>
        <taxon>Liliopsida</taxon>
        <taxon>Poales</taxon>
        <taxon>Poaceae</taxon>
        <taxon>PACMAD clade</taxon>
        <taxon>Arundinoideae</taxon>
        <taxon>Arundineae</taxon>
        <taxon>Arundo</taxon>
    </lineage>
</organism>
<reference evidence="1" key="1">
    <citation type="submission" date="2014-09" db="EMBL/GenBank/DDBJ databases">
        <authorList>
            <person name="Magalhaes I.L.F."/>
            <person name="Oliveira U."/>
            <person name="Santos F.R."/>
            <person name="Vidigal T.H.D.A."/>
            <person name="Brescovit A.D."/>
            <person name="Santos A.J."/>
        </authorList>
    </citation>
    <scope>NUCLEOTIDE SEQUENCE</scope>
    <source>
        <tissue evidence="1">Shoot tissue taken approximately 20 cm above the soil surface</tissue>
    </source>
</reference>
<protein>
    <submittedName>
        <fullName evidence="1">Uncharacterized protein</fullName>
    </submittedName>
</protein>
<accession>A0A0A9APR6</accession>
<sequence>MSDNSPPSYSFWCFCCFKTVSFRERTNEKRGKNYGR</sequence>